<evidence type="ECO:0000256" key="1">
    <source>
        <dbReference type="ARBA" id="ARBA00022898"/>
    </source>
</evidence>
<sequence>MSSGLDMDFVRGQFPAFAEPSLAGQAFFENAGGSYACAPVIDRLTRFYHQRKVQPYAPYEASTLGGAEMDEARVRLAAIMGIETDELSFGPSTTQNTYVLARAFAQWMRPGDAIIVTNQDHEANTGPWRRLADEGFELREWCIDPDTGHLDTADLEELLDERVRLVCFPHCSNVVGEVNPVAEITALAHAAGAFACVDGVSYAPHGIPDVGALGADIYLFSAYKTYGPHQGIMAIRRNLGMMLPNQGHYFNEASLYKRFTPAGPDHAQVAACAGMADYIDALAAHHGIGGDAAARGQGVHDLMRAHEEALLQPLLDYVAARNSVRLIGPASAAGRAPTVALRCERPGEEVARDLAPHGIMAGGGDFYAVRALRAMGVDPAHGVLRLSFVHYTTEAEVVKLMTALDEVL</sequence>
<reference evidence="3 4" key="1">
    <citation type="submission" date="2024-10" db="EMBL/GenBank/DDBJ databases">
        <authorList>
            <person name="Yang X.-N."/>
        </authorList>
    </citation>
    <scope>NUCLEOTIDE SEQUENCE [LARGE SCALE GENOMIC DNA]</scope>
    <source>
        <strain evidence="3 4">CAU 1059</strain>
    </source>
</reference>
<dbReference type="GO" id="GO:0008483">
    <property type="term" value="F:transaminase activity"/>
    <property type="evidence" value="ECO:0007669"/>
    <property type="project" value="UniProtKB-KW"/>
</dbReference>
<accession>A0ABW7I661</accession>
<dbReference type="Proteomes" id="UP001607157">
    <property type="component" value="Unassembled WGS sequence"/>
</dbReference>
<feature type="domain" description="Aminotransferase class V" evidence="2">
    <location>
        <begin position="27"/>
        <end position="400"/>
    </location>
</feature>
<dbReference type="EMBL" id="JBIHMM010000001">
    <property type="protein sequence ID" value="MFH0253399.1"/>
    <property type="molecule type" value="Genomic_DNA"/>
</dbReference>
<organism evidence="3 4">
    <name type="scientific">Roseovarius aquimarinus</name>
    <dbReference type="NCBI Taxonomy" id="1229156"/>
    <lineage>
        <taxon>Bacteria</taxon>
        <taxon>Pseudomonadati</taxon>
        <taxon>Pseudomonadota</taxon>
        <taxon>Alphaproteobacteria</taxon>
        <taxon>Rhodobacterales</taxon>
        <taxon>Roseobacteraceae</taxon>
        <taxon>Roseovarius</taxon>
    </lineage>
</organism>
<keyword evidence="3" id="KW-0808">Transferase</keyword>
<evidence type="ECO:0000259" key="2">
    <source>
        <dbReference type="Pfam" id="PF00266"/>
    </source>
</evidence>
<dbReference type="InterPro" id="IPR000192">
    <property type="entry name" value="Aminotrans_V_dom"/>
</dbReference>
<keyword evidence="4" id="KW-1185">Reference proteome</keyword>
<dbReference type="RefSeq" id="WP_377167696.1">
    <property type="nucleotide sequence ID" value="NZ_JBHTJC010000001.1"/>
</dbReference>
<dbReference type="Pfam" id="PF00266">
    <property type="entry name" value="Aminotran_5"/>
    <property type="match status" value="1"/>
</dbReference>
<dbReference type="Gene3D" id="3.40.640.10">
    <property type="entry name" value="Type I PLP-dependent aspartate aminotransferase-like (Major domain)"/>
    <property type="match status" value="1"/>
</dbReference>
<protein>
    <submittedName>
        <fullName evidence="3">Aminotransferase class V-fold PLP-dependent enzyme</fullName>
    </submittedName>
</protein>
<name>A0ABW7I661_9RHOB</name>
<dbReference type="PANTHER" id="PTHR43586">
    <property type="entry name" value="CYSTEINE DESULFURASE"/>
    <property type="match status" value="1"/>
</dbReference>
<evidence type="ECO:0000313" key="4">
    <source>
        <dbReference type="Proteomes" id="UP001607157"/>
    </source>
</evidence>
<gene>
    <name evidence="3" type="ORF">ACGRVM_05825</name>
</gene>
<dbReference type="SUPFAM" id="SSF53383">
    <property type="entry name" value="PLP-dependent transferases"/>
    <property type="match status" value="1"/>
</dbReference>
<comment type="caution">
    <text evidence="3">The sequence shown here is derived from an EMBL/GenBank/DDBJ whole genome shotgun (WGS) entry which is preliminary data.</text>
</comment>
<keyword evidence="1" id="KW-0663">Pyridoxal phosphate</keyword>
<proteinExistence type="predicted"/>
<dbReference type="Gene3D" id="3.90.1150.10">
    <property type="entry name" value="Aspartate Aminotransferase, domain 1"/>
    <property type="match status" value="1"/>
</dbReference>
<dbReference type="PANTHER" id="PTHR43586:SF21">
    <property type="entry name" value="PYRIDOXAL PHOSPHATE (PLP)-DEPENDENT ASPARTATE AMINOTRANSFERASE SUPERFAMILY"/>
    <property type="match status" value="1"/>
</dbReference>
<dbReference type="InterPro" id="IPR015421">
    <property type="entry name" value="PyrdxlP-dep_Trfase_major"/>
</dbReference>
<keyword evidence="3" id="KW-0032">Aminotransferase</keyword>
<dbReference type="InterPro" id="IPR015424">
    <property type="entry name" value="PyrdxlP-dep_Trfase"/>
</dbReference>
<dbReference type="InterPro" id="IPR015422">
    <property type="entry name" value="PyrdxlP-dep_Trfase_small"/>
</dbReference>
<evidence type="ECO:0000313" key="3">
    <source>
        <dbReference type="EMBL" id="MFH0253399.1"/>
    </source>
</evidence>